<organism evidence="7 8">
    <name type="scientific">Thermoflexibacter ruber</name>
    <dbReference type="NCBI Taxonomy" id="1003"/>
    <lineage>
        <taxon>Bacteria</taxon>
        <taxon>Pseudomonadati</taxon>
        <taxon>Bacteroidota</taxon>
        <taxon>Cytophagia</taxon>
        <taxon>Cytophagales</taxon>
        <taxon>Thermoflexibacteraceae</taxon>
        <taxon>Thermoflexibacter</taxon>
    </lineage>
</organism>
<dbReference type="Pfam" id="PF00801">
    <property type="entry name" value="PKD"/>
    <property type="match status" value="1"/>
</dbReference>
<evidence type="ECO:0000256" key="3">
    <source>
        <dbReference type="ARBA" id="ARBA00022801"/>
    </source>
</evidence>
<evidence type="ECO:0000256" key="5">
    <source>
        <dbReference type="PROSITE-ProRule" id="PRU01240"/>
    </source>
</evidence>
<name>A0A1I2J085_9BACT</name>
<dbReference type="CDD" id="cd00146">
    <property type="entry name" value="PKD"/>
    <property type="match status" value="4"/>
</dbReference>
<dbReference type="InterPro" id="IPR022398">
    <property type="entry name" value="Peptidase_S8_His-AS"/>
</dbReference>
<comment type="similarity">
    <text evidence="1 5">Belongs to the peptidase S8 family.</text>
</comment>
<gene>
    <name evidence="7" type="ORF">SAMN04488541_10392</name>
</gene>
<dbReference type="PROSITE" id="PS51892">
    <property type="entry name" value="SUBTILASE"/>
    <property type="match status" value="1"/>
</dbReference>
<dbReference type="RefSeq" id="WP_091548846.1">
    <property type="nucleotide sequence ID" value="NZ_FONY01000039.1"/>
</dbReference>
<feature type="domain" description="PKD" evidence="6">
    <location>
        <begin position="1433"/>
        <end position="1476"/>
    </location>
</feature>
<evidence type="ECO:0000313" key="7">
    <source>
        <dbReference type="EMBL" id="SFF47410.1"/>
    </source>
</evidence>
<dbReference type="NCBIfam" id="TIGR04183">
    <property type="entry name" value="Por_Secre_tail"/>
    <property type="match status" value="1"/>
</dbReference>
<keyword evidence="3 5" id="KW-0378">Hydrolase</keyword>
<dbReference type="GO" id="GO:0004252">
    <property type="term" value="F:serine-type endopeptidase activity"/>
    <property type="evidence" value="ECO:0007669"/>
    <property type="project" value="UniProtKB-UniRule"/>
</dbReference>
<dbReference type="SUPFAM" id="SSF49299">
    <property type="entry name" value="PKD domain"/>
    <property type="match status" value="4"/>
</dbReference>
<feature type="active site" description="Charge relay system" evidence="5">
    <location>
        <position position="225"/>
    </location>
</feature>
<reference evidence="7 8" key="1">
    <citation type="submission" date="2016-10" db="EMBL/GenBank/DDBJ databases">
        <authorList>
            <person name="de Groot N.N."/>
        </authorList>
    </citation>
    <scope>NUCLEOTIDE SEQUENCE [LARGE SCALE GENOMIC DNA]</scope>
    <source>
        <strain>GEY</strain>
        <strain evidence="8">DSM 9560</strain>
    </source>
</reference>
<dbReference type="Gene3D" id="2.60.40.10">
    <property type="entry name" value="Immunoglobulins"/>
    <property type="match status" value="4"/>
</dbReference>
<evidence type="ECO:0000313" key="8">
    <source>
        <dbReference type="Proteomes" id="UP000199513"/>
    </source>
</evidence>
<dbReference type="STRING" id="1003.SAMN04488541_10392"/>
<dbReference type="InterPro" id="IPR000601">
    <property type="entry name" value="PKD_dom"/>
</dbReference>
<evidence type="ECO:0000256" key="1">
    <source>
        <dbReference type="ARBA" id="ARBA00011073"/>
    </source>
</evidence>
<evidence type="ECO:0000256" key="2">
    <source>
        <dbReference type="ARBA" id="ARBA00022670"/>
    </source>
</evidence>
<dbReference type="PROSITE" id="PS50093">
    <property type="entry name" value="PKD"/>
    <property type="match status" value="4"/>
</dbReference>
<dbReference type="PANTHER" id="PTHR43806">
    <property type="entry name" value="PEPTIDASE S8"/>
    <property type="match status" value="1"/>
</dbReference>
<evidence type="ECO:0000256" key="4">
    <source>
        <dbReference type="ARBA" id="ARBA00022825"/>
    </source>
</evidence>
<feature type="domain" description="PKD" evidence="6">
    <location>
        <begin position="921"/>
        <end position="999"/>
    </location>
</feature>
<feature type="domain" description="PKD" evidence="6">
    <location>
        <begin position="1099"/>
        <end position="1153"/>
    </location>
</feature>
<dbReference type="EMBL" id="FONY01000039">
    <property type="protein sequence ID" value="SFF47410.1"/>
    <property type="molecule type" value="Genomic_DNA"/>
</dbReference>
<dbReference type="InterPro" id="IPR036852">
    <property type="entry name" value="Peptidase_S8/S53_dom_sf"/>
</dbReference>
<dbReference type="Gene3D" id="3.40.50.200">
    <property type="entry name" value="Peptidase S8/S53 domain"/>
    <property type="match status" value="1"/>
</dbReference>
<dbReference type="Pfam" id="PF00082">
    <property type="entry name" value="Peptidase_S8"/>
    <property type="match status" value="1"/>
</dbReference>
<feature type="domain" description="PKD" evidence="6">
    <location>
        <begin position="1271"/>
        <end position="1325"/>
    </location>
</feature>
<dbReference type="InterPro" id="IPR000209">
    <property type="entry name" value="Peptidase_S8/S53_dom"/>
</dbReference>
<keyword evidence="2 5" id="KW-0645">Protease</keyword>
<dbReference type="Proteomes" id="UP000199513">
    <property type="component" value="Unassembled WGS sequence"/>
</dbReference>
<accession>A0A1I2J085</accession>
<dbReference type="InterPro" id="IPR022409">
    <property type="entry name" value="PKD/Chitinase_dom"/>
</dbReference>
<dbReference type="GO" id="GO:0006508">
    <property type="term" value="P:proteolysis"/>
    <property type="evidence" value="ECO:0007669"/>
    <property type="project" value="UniProtKB-KW"/>
</dbReference>
<dbReference type="InterPro" id="IPR035986">
    <property type="entry name" value="PKD_dom_sf"/>
</dbReference>
<evidence type="ECO:0000259" key="6">
    <source>
        <dbReference type="PROSITE" id="PS50093"/>
    </source>
</evidence>
<dbReference type="SUPFAM" id="SSF52743">
    <property type="entry name" value="Subtilisin-like"/>
    <property type="match status" value="1"/>
</dbReference>
<sequence>MQLKFYFDRFFLILCFLFPSFVLAQSPLLPQRYVPNKLIVKIKQSATTNGRIEAAESTLRSQMNLKQVKCVFQESSSPFQSHTFENNLLKNYYEVEVSQEESLAQAIARLKAQSWVEHVEPLTYFETLSPPFRPNDRFFVEGRLWGLEKAQVPEAWEISKGDSNIVIAVIDDYIWAGHPEFQGQLKYNHKERYGLRGVDDDGNGFIDDSLGYDFAQNNFALAGWHGSAVAGVAAAKVNNGIGLAGVGFNTRIMPIKVVPQNMLPKLPDPTSADIAKAIKYAVDNGCRIINISLGSTDWKSQLLQETINYATLVKNALVVAAAGNRQQEIELFPASYENVLSVAASDENDRIYGSYNHFVDVMAPGKNIWTTMITMTELYNMHEGSSFAAPFVSGLAGLVMARFPQMTAQQVAEQIRVTADDVYHLQGNPALAEKLGKGRVNAWKALQANIAQSVRLLNPKLVNKFGEYAFQNDTVSLVANFVNYLKPSTSALKATLSTSSPYVTIVKNTCRIGALNTLDSVTNASAPFLVYLHPDIPRGEKIKFRVGFEDVNYNDYQYFFVEVSDYYLNIYVNDFSLTSAANGRIGMVNQTNTEGIGIEFQQRQILKEAGLLVGISESKVANSIRINENTKANDFEPIQHIRFTKKDFHNVQTSAIFSDKNKIGLLIEQTIKGKANSPHDKYILVDYLLTNQSNQDIDSLYVGLYADWDMGGGFYNLADWDRQDEFGYVFQDNSRTYAGIKAIGGEPQYYPLEKRYSDGQVNLFDGFSEAEKFITLSNGLKRLQAGYNITGADVAHVVGLKLKNLKKGEAQKVTFVFLSGSSIEEMRQALRKAEMILNPQSSVGKKPVIPTTLCWADSLYIKALNAEKLNFYDKDNFKKPYLTTKELKVSLADTAKVFYITNADSLIESEVLAYQFKVHKAKANFYAIDSLNIADSTIIYFKDKSTSAVQWQWDFGDDTTVDTLPNPIHRFTKAGKYKVTLTITDSLGCQASYSKIIKVVRLVRSPMPTLPVSEIYACRTDQVKIRPNNGQNFKFYLSLPLAQAIHIGRDITIKDLNIKKLYISNIDSAFESFPIEVSIKRGDLTADFDYSPKADTITNERISFTNLSKGSLGLTNWEWDFGDGSKSKENNPVHRYKAQGIYKVMLKVTDFSGCTDSIAKIFRVGRKGQIPTVDNQVICEGGSIVIAPSNGTKFNFYASLPLTTPIHQGNSLSLSNVLENKTLYITNTDSIVESDYKVVQITVNKPKADFYAPEEILLYRANNIVALQDRSTEAISWSWNMGDGSAPLTSQNPTYLYKKQGEYTITLTIIDRYGCKASASKKIKVINRAKPPLIANIRVCSGTQVKLTPTGGTKFRFYEIYPSSIFAHEGADWDLGKPSATKSYFVTCIDSLHESEATKVEVKVDNVTSRFEVNSLNDKNVLYVGDTLVFTPETKDGLYYQWYLGDGYSSNQQTLKYIYKNAGTYSVFLSVRNEIGCAAEGRQAVVIKPKSMIPPDVKVYLYPNPSEGDVKLEVNMPTLTLVHVEIYNMLGQKLESIETNMVKDEVYNLSLKNRDKGVYLFKIMAGGEQFIKKIIYQ</sequence>
<dbReference type="InterPro" id="IPR050131">
    <property type="entry name" value="Peptidase_S8_subtilisin-like"/>
</dbReference>
<proteinExistence type="inferred from homology"/>
<dbReference type="PRINTS" id="PR00723">
    <property type="entry name" value="SUBTILISIN"/>
</dbReference>
<dbReference type="Pfam" id="PF18911">
    <property type="entry name" value="PKD_4"/>
    <property type="match status" value="3"/>
</dbReference>
<feature type="active site" description="Charge relay system" evidence="5">
    <location>
        <position position="171"/>
    </location>
</feature>
<keyword evidence="4 5" id="KW-0720">Serine protease</keyword>
<dbReference type="PANTHER" id="PTHR43806:SF11">
    <property type="entry name" value="CEREVISIN-RELATED"/>
    <property type="match status" value="1"/>
</dbReference>
<keyword evidence="8" id="KW-1185">Reference proteome</keyword>
<dbReference type="InterPro" id="IPR026444">
    <property type="entry name" value="Secre_tail"/>
</dbReference>
<dbReference type="PROSITE" id="PS00137">
    <property type="entry name" value="SUBTILASE_HIS"/>
    <property type="match status" value="1"/>
</dbReference>
<dbReference type="SMART" id="SM00089">
    <property type="entry name" value="PKD"/>
    <property type="match status" value="4"/>
</dbReference>
<dbReference type="Pfam" id="PF18962">
    <property type="entry name" value="Por_Secre_tail"/>
    <property type="match status" value="1"/>
</dbReference>
<protein>
    <submittedName>
        <fullName evidence="7">Por secretion system C-terminal sorting domain-containing protein</fullName>
    </submittedName>
</protein>
<dbReference type="InterPro" id="IPR013783">
    <property type="entry name" value="Ig-like_fold"/>
</dbReference>
<dbReference type="InterPro" id="IPR015500">
    <property type="entry name" value="Peptidase_S8_subtilisin-rel"/>
</dbReference>
<dbReference type="OrthoDB" id="9813435at2"/>
<feature type="active site" description="Charge relay system" evidence="5">
    <location>
        <position position="386"/>
    </location>
</feature>